<keyword evidence="4" id="KW-1185">Reference proteome</keyword>
<dbReference type="Proteomes" id="UP000009022">
    <property type="component" value="Unassembled WGS sequence"/>
</dbReference>
<comment type="similarity">
    <text evidence="1">Belongs to the peptidase M20A family.</text>
</comment>
<proteinExistence type="inferred from homology"/>
<dbReference type="InterPro" id="IPR017439">
    <property type="entry name" value="Amidohydrolase"/>
</dbReference>
<dbReference type="InterPro" id="IPR036264">
    <property type="entry name" value="Bact_exopeptidase_dim_dom"/>
</dbReference>
<dbReference type="FunCoup" id="B3RVG5">
    <property type="interactions" value="74"/>
</dbReference>
<dbReference type="PANTHER" id="PTHR30575">
    <property type="entry name" value="PEPTIDASE M20"/>
    <property type="match status" value="1"/>
</dbReference>
<dbReference type="GeneID" id="6753238"/>
<dbReference type="OrthoDB" id="6119954at2759"/>
<dbReference type="EMBL" id="DS985244">
    <property type="protein sequence ID" value="EDV25496.1"/>
    <property type="molecule type" value="Genomic_DNA"/>
</dbReference>
<organism evidence="3 4">
    <name type="scientific">Trichoplax adhaerens</name>
    <name type="common">Trichoplax reptans</name>
    <dbReference type="NCBI Taxonomy" id="10228"/>
    <lineage>
        <taxon>Eukaryota</taxon>
        <taxon>Metazoa</taxon>
        <taxon>Placozoa</taxon>
        <taxon>Uniplacotomia</taxon>
        <taxon>Trichoplacea</taxon>
        <taxon>Trichoplacidae</taxon>
        <taxon>Trichoplax</taxon>
    </lineage>
</organism>
<dbReference type="eggNOG" id="ENOG502QQPD">
    <property type="taxonomic scope" value="Eukaryota"/>
</dbReference>
<dbReference type="Gene3D" id="3.40.630.10">
    <property type="entry name" value="Zn peptidases"/>
    <property type="match status" value="1"/>
</dbReference>
<dbReference type="FunFam" id="3.30.70.360:FF:000004">
    <property type="entry name" value="Peptidase M20 domain-containing protein 2"/>
    <property type="match status" value="1"/>
</dbReference>
<dbReference type="KEGG" id="tad:TRIADDRAFT_23576"/>
<feature type="domain" description="Peptidase M20 dimerisation" evidence="2">
    <location>
        <begin position="179"/>
        <end position="266"/>
    </location>
</feature>
<evidence type="ECO:0000313" key="3">
    <source>
        <dbReference type="EMBL" id="EDV25496.1"/>
    </source>
</evidence>
<dbReference type="GO" id="GO:0016805">
    <property type="term" value="F:dipeptidase activity"/>
    <property type="evidence" value="ECO:0000318"/>
    <property type="project" value="GO_Central"/>
</dbReference>
<gene>
    <name evidence="3" type="ORF">TRIADDRAFT_23576</name>
</gene>
<accession>B3RVG5</accession>
<evidence type="ECO:0000313" key="4">
    <source>
        <dbReference type="Proteomes" id="UP000009022"/>
    </source>
</evidence>
<dbReference type="InterPro" id="IPR052030">
    <property type="entry name" value="Peptidase_M20/M20A_hydrolases"/>
</dbReference>
<dbReference type="AlphaFoldDB" id="B3RVG5"/>
<dbReference type="SUPFAM" id="SSF55031">
    <property type="entry name" value="Bacterial exopeptidase dimerisation domain"/>
    <property type="match status" value="1"/>
</dbReference>
<dbReference type="NCBIfam" id="TIGR01891">
    <property type="entry name" value="amidohydrolases"/>
    <property type="match status" value="1"/>
</dbReference>
<dbReference type="PhylomeDB" id="B3RVG5"/>
<dbReference type="InterPro" id="IPR011650">
    <property type="entry name" value="Peptidase_M20_dimer"/>
</dbReference>
<protein>
    <recommendedName>
        <fullName evidence="1">Peptidase M20 domain-containing protein 2</fullName>
    </recommendedName>
</protein>
<dbReference type="InterPro" id="IPR002933">
    <property type="entry name" value="Peptidase_M20"/>
</dbReference>
<sequence length="403" mass="43848">MADVEKLRELATANIDKHADDLYSINQQIHAKPEIAHQEVFAHQLLTSFLAKQGFQVEQHYALETAFKATLRCGKGPNVAVLCEYDALPKIGHGCGHNLIAEAGIGAAIGIQAAMKAIDEGRDFGTLTVYGTPAEEGLGGKIAMIKHGCFNGVDFAMMVHGSSFDAGISNLASMLDIGITYHGRNAHAALCPWDGINAVDAAVYCYNSISAMRQHFKPTWRVHGIITDGGKLPSIIPDQSQMQFYLRALSEKDLHILLAKCESCFRGAATATGCTVDIQYRKVHNDHYICMLNNLSMANRYEQHASRLGVQFPSYAQQLTLPAGSSDMGNISQLIPSIHPFFDIGTKVPKHSSAFTEASATAIAHEKTLIAAKSMALVAIDIFTDPQFRQQIIQEFNDAKVDS</sequence>
<dbReference type="InParanoid" id="B3RVG5"/>
<dbReference type="Gene3D" id="3.30.70.360">
    <property type="match status" value="1"/>
</dbReference>
<evidence type="ECO:0000256" key="1">
    <source>
        <dbReference type="PIRNR" id="PIRNR037226"/>
    </source>
</evidence>
<dbReference type="Pfam" id="PF01546">
    <property type="entry name" value="Peptidase_M20"/>
    <property type="match status" value="1"/>
</dbReference>
<dbReference type="CDD" id="cd05672">
    <property type="entry name" value="M20_ACY1L2-like"/>
    <property type="match status" value="1"/>
</dbReference>
<name>B3RVG5_TRIAD</name>
<reference evidence="3 4" key="1">
    <citation type="journal article" date="2008" name="Nature">
        <title>The Trichoplax genome and the nature of placozoans.</title>
        <authorList>
            <person name="Srivastava M."/>
            <person name="Begovic E."/>
            <person name="Chapman J."/>
            <person name="Putnam N.H."/>
            <person name="Hellsten U."/>
            <person name="Kawashima T."/>
            <person name="Kuo A."/>
            <person name="Mitros T."/>
            <person name="Salamov A."/>
            <person name="Carpenter M.L."/>
            <person name="Signorovitch A.Y."/>
            <person name="Moreno M.A."/>
            <person name="Kamm K."/>
            <person name="Grimwood J."/>
            <person name="Schmutz J."/>
            <person name="Shapiro H."/>
            <person name="Grigoriev I.V."/>
            <person name="Buss L.W."/>
            <person name="Schierwater B."/>
            <person name="Dellaporta S.L."/>
            <person name="Rokhsar D.S."/>
        </authorList>
    </citation>
    <scope>NUCLEOTIDE SEQUENCE [LARGE SCALE GENOMIC DNA]</scope>
    <source>
        <strain evidence="3 4">Grell-BS-1999</strain>
    </source>
</reference>
<dbReference type="OMA" id="MDCLPGI"/>
<dbReference type="PANTHER" id="PTHR30575:SF0">
    <property type="entry name" value="XAA-ARG DIPEPTIDASE"/>
    <property type="match status" value="1"/>
</dbReference>
<dbReference type="SUPFAM" id="SSF53187">
    <property type="entry name" value="Zn-dependent exopeptidases"/>
    <property type="match status" value="1"/>
</dbReference>
<dbReference type="HOGENOM" id="CLU_031812_1_1_1"/>
<evidence type="ECO:0000259" key="2">
    <source>
        <dbReference type="Pfam" id="PF07687"/>
    </source>
</evidence>
<dbReference type="InterPro" id="IPR017144">
    <property type="entry name" value="Xaa-Arg_dipeptidase"/>
</dbReference>
<dbReference type="Pfam" id="PF07687">
    <property type="entry name" value="M20_dimer"/>
    <property type="match status" value="1"/>
</dbReference>
<dbReference type="PIRSF" id="PIRSF037226">
    <property type="entry name" value="Amidohydrolase_ACY1L2_prd"/>
    <property type="match status" value="1"/>
</dbReference>
<dbReference type="CTD" id="6753238"/>
<dbReference type="RefSeq" id="XP_002111529.1">
    <property type="nucleotide sequence ID" value="XM_002111493.1"/>
</dbReference>